<dbReference type="InterPro" id="IPR036390">
    <property type="entry name" value="WH_DNA-bd_sf"/>
</dbReference>
<dbReference type="InterPro" id="IPR000524">
    <property type="entry name" value="Tscrpt_reg_HTH_GntR"/>
</dbReference>
<dbReference type="Gene3D" id="1.10.10.10">
    <property type="entry name" value="Winged helix-like DNA-binding domain superfamily/Winged helix DNA-binding domain"/>
    <property type="match status" value="1"/>
</dbReference>
<keyword evidence="2" id="KW-0238">DNA-binding</keyword>
<dbReference type="RefSeq" id="WP_327598966.1">
    <property type="nucleotide sequence ID" value="NZ_JAYXHS010000002.1"/>
</dbReference>
<keyword evidence="1" id="KW-0805">Transcription regulation</keyword>
<proteinExistence type="predicted"/>
<dbReference type="PANTHER" id="PTHR43537:SF53">
    <property type="entry name" value="HTH-TYPE TRANSCRIPTIONAL REPRESSOR NANR"/>
    <property type="match status" value="1"/>
</dbReference>
<protein>
    <submittedName>
        <fullName evidence="5">GntR family transcriptional regulator</fullName>
    </submittedName>
</protein>
<dbReference type="SMART" id="SM00895">
    <property type="entry name" value="FCD"/>
    <property type="match status" value="1"/>
</dbReference>
<dbReference type="PANTHER" id="PTHR43537">
    <property type="entry name" value="TRANSCRIPTIONAL REGULATOR, GNTR FAMILY"/>
    <property type="match status" value="1"/>
</dbReference>
<dbReference type="Gene3D" id="1.20.120.530">
    <property type="entry name" value="GntR ligand-binding domain-like"/>
    <property type="match status" value="1"/>
</dbReference>
<dbReference type="Proteomes" id="UP001331561">
    <property type="component" value="Unassembled WGS sequence"/>
</dbReference>
<dbReference type="Pfam" id="PF00392">
    <property type="entry name" value="GntR"/>
    <property type="match status" value="1"/>
</dbReference>
<accession>A0ABU6K2X9</accession>
<comment type="caution">
    <text evidence="5">The sequence shown here is derived from an EMBL/GenBank/DDBJ whole genome shotgun (WGS) entry which is preliminary data.</text>
</comment>
<sequence>MLQTGACVIATRCVARRTSRRGAQKMNQDGARTGKAATVKEAKKVGAAAKIASGTTKTAPVKATRKTSAKKEAGTLAPRTRAARATKEVKQPSSDEIHERIMSAIMEHKLPPGTQLVEERLARIFNVSRTKVREAIGRLVHDQIATNIPNRGAFVSSPTSQEARDVFFARRLIEPTLARSVAMSATPQQVAQLRAHIKREHTARSSGAPHEIIPLSGEFHILLAQLSGNSFLVRTLRELESLTALIIILYDAPDEHHCPYDDHPLLVDAIEAHDADRAAELMLRHLEHVEHSLKLEPPVAGEIDLESVFA</sequence>
<dbReference type="CDD" id="cd07377">
    <property type="entry name" value="WHTH_GntR"/>
    <property type="match status" value="1"/>
</dbReference>
<dbReference type="Pfam" id="PF07729">
    <property type="entry name" value="FCD"/>
    <property type="match status" value="1"/>
</dbReference>
<dbReference type="PROSITE" id="PS50949">
    <property type="entry name" value="HTH_GNTR"/>
    <property type="match status" value="1"/>
</dbReference>
<evidence type="ECO:0000313" key="6">
    <source>
        <dbReference type="Proteomes" id="UP001331561"/>
    </source>
</evidence>
<keyword evidence="3" id="KW-0804">Transcription</keyword>
<gene>
    <name evidence="5" type="ORF">VVD49_09625</name>
</gene>
<dbReference type="EMBL" id="JAYXHS010000002">
    <property type="protein sequence ID" value="MEC5385984.1"/>
    <property type="molecule type" value="Genomic_DNA"/>
</dbReference>
<dbReference type="InterPro" id="IPR011711">
    <property type="entry name" value="GntR_C"/>
</dbReference>
<evidence type="ECO:0000259" key="4">
    <source>
        <dbReference type="PROSITE" id="PS50949"/>
    </source>
</evidence>
<name>A0ABU6K2X9_9RHOO</name>
<dbReference type="SMART" id="SM00345">
    <property type="entry name" value="HTH_GNTR"/>
    <property type="match status" value="1"/>
</dbReference>
<feature type="domain" description="HTH gntR-type" evidence="4">
    <location>
        <begin position="91"/>
        <end position="158"/>
    </location>
</feature>
<evidence type="ECO:0000256" key="2">
    <source>
        <dbReference type="ARBA" id="ARBA00023125"/>
    </source>
</evidence>
<evidence type="ECO:0000256" key="1">
    <source>
        <dbReference type="ARBA" id="ARBA00023015"/>
    </source>
</evidence>
<reference evidence="5 6" key="1">
    <citation type="submission" date="2024-01" db="EMBL/GenBank/DDBJ databases">
        <title>Uliginosibacterium soil sp. nov.</title>
        <authorList>
            <person name="Lv Y."/>
        </authorList>
    </citation>
    <scope>NUCLEOTIDE SEQUENCE [LARGE SCALE GENOMIC DNA]</scope>
    <source>
        <strain evidence="5 6">H3</strain>
    </source>
</reference>
<organism evidence="5 6">
    <name type="scientific">Uliginosibacterium silvisoli</name>
    <dbReference type="NCBI Taxonomy" id="3114758"/>
    <lineage>
        <taxon>Bacteria</taxon>
        <taxon>Pseudomonadati</taxon>
        <taxon>Pseudomonadota</taxon>
        <taxon>Betaproteobacteria</taxon>
        <taxon>Rhodocyclales</taxon>
        <taxon>Zoogloeaceae</taxon>
        <taxon>Uliginosibacterium</taxon>
    </lineage>
</organism>
<dbReference type="SUPFAM" id="SSF46785">
    <property type="entry name" value="Winged helix' DNA-binding domain"/>
    <property type="match status" value="1"/>
</dbReference>
<evidence type="ECO:0000313" key="5">
    <source>
        <dbReference type="EMBL" id="MEC5385984.1"/>
    </source>
</evidence>
<dbReference type="InterPro" id="IPR008920">
    <property type="entry name" value="TF_FadR/GntR_C"/>
</dbReference>
<evidence type="ECO:0000256" key="3">
    <source>
        <dbReference type="ARBA" id="ARBA00023163"/>
    </source>
</evidence>
<dbReference type="SUPFAM" id="SSF48008">
    <property type="entry name" value="GntR ligand-binding domain-like"/>
    <property type="match status" value="1"/>
</dbReference>
<keyword evidence="6" id="KW-1185">Reference proteome</keyword>
<dbReference type="InterPro" id="IPR036388">
    <property type="entry name" value="WH-like_DNA-bd_sf"/>
</dbReference>